<dbReference type="RefSeq" id="WP_123901292.1">
    <property type="nucleotide sequence ID" value="NZ_OLKH01000052.1"/>
</dbReference>
<keyword evidence="2" id="KW-1185">Reference proteome</keyword>
<proteinExistence type="predicted"/>
<sequence>MINSTTFNLLLDLMIAFKTKSKAIKPKARKPKIIFPKKINPLPHPPTFPSGFIKIINRKNRNANKLKTEIFFFIKFINI</sequence>
<evidence type="ECO:0000313" key="2">
    <source>
        <dbReference type="Proteomes" id="UP000288951"/>
    </source>
</evidence>
<accession>A0A437UBK1</accession>
<dbReference type="AlphaFoldDB" id="A0A437UBK1"/>
<name>A0A437UBK1_9FLAO</name>
<evidence type="ECO:0000313" key="1">
    <source>
        <dbReference type="EMBL" id="RVU90979.1"/>
    </source>
</evidence>
<gene>
    <name evidence="1" type="ORF">EH230_08755</name>
</gene>
<organism evidence="1 2">
    <name type="scientific">Flavobacterium columnare</name>
    <dbReference type="NCBI Taxonomy" id="996"/>
    <lineage>
        <taxon>Bacteria</taxon>
        <taxon>Pseudomonadati</taxon>
        <taxon>Bacteroidota</taxon>
        <taxon>Flavobacteriia</taxon>
        <taxon>Flavobacteriales</taxon>
        <taxon>Flavobacteriaceae</taxon>
        <taxon>Flavobacterium</taxon>
    </lineage>
</organism>
<dbReference type="EMBL" id="RQSM01000003">
    <property type="protein sequence ID" value="RVU90979.1"/>
    <property type="molecule type" value="Genomic_DNA"/>
</dbReference>
<protein>
    <submittedName>
        <fullName evidence="1">Uncharacterized protein</fullName>
    </submittedName>
</protein>
<comment type="caution">
    <text evidence="1">The sequence shown here is derived from an EMBL/GenBank/DDBJ whole genome shotgun (WGS) entry which is preliminary data.</text>
</comment>
<dbReference type="Proteomes" id="UP000288951">
    <property type="component" value="Unassembled WGS sequence"/>
</dbReference>
<reference evidence="1" key="1">
    <citation type="submission" date="2018-12" db="EMBL/GenBank/DDBJ databases">
        <title>Draft genome sequence of Flaovobacterium columnare ARS1 isolated from channel catfish in Alabama.</title>
        <authorList>
            <person name="Cai W."/>
            <person name="Arias C."/>
        </authorList>
    </citation>
    <scope>NUCLEOTIDE SEQUENCE [LARGE SCALE GENOMIC DNA]</scope>
    <source>
        <strain evidence="1">ARS1</strain>
    </source>
</reference>